<dbReference type="Gene3D" id="3.30.70.3090">
    <property type="entry name" value="ORF SCO4226, nickel-binding ferredoxin-like monomer"/>
    <property type="match status" value="1"/>
</dbReference>
<dbReference type="Pfam" id="PF14026">
    <property type="entry name" value="SCO4226-like"/>
    <property type="match status" value="1"/>
</dbReference>
<proteinExistence type="predicted"/>
<name>A0A5J6MVA7_9PROT</name>
<dbReference type="Proteomes" id="UP000326202">
    <property type="component" value="Chromosome"/>
</dbReference>
<evidence type="ECO:0000313" key="2">
    <source>
        <dbReference type="Proteomes" id="UP000326202"/>
    </source>
</evidence>
<dbReference type="KEGG" id="htq:FRZ44_40060"/>
<dbReference type="OrthoDB" id="9800027at2"/>
<keyword evidence="2" id="KW-1185">Reference proteome</keyword>
<dbReference type="RefSeq" id="WP_151178824.1">
    <property type="nucleotide sequence ID" value="NZ_CP042906.1"/>
</dbReference>
<organism evidence="1 2">
    <name type="scientific">Hypericibacter terrae</name>
    <dbReference type="NCBI Taxonomy" id="2602015"/>
    <lineage>
        <taxon>Bacteria</taxon>
        <taxon>Pseudomonadati</taxon>
        <taxon>Pseudomonadota</taxon>
        <taxon>Alphaproteobacteria</taxon>
        <taxon>Rhodospirillales</taxon>
        <taxon>Dongiaceae</taxon>
        <taxon>Hypericibacter</taxon>
    </lineage>
</organism>
<dbReference type="AlphaFoldDB" id="A0A5J6MVA7"/>
<evidence type="ECO:0000313" key="1">
    <source>
        <dbReference type="EMBL" id="QEX18696.1"/>
    </source>
</evidence>
<accession>A0A5J6MVA7</accession>
<dbReference type="InterPro" id="IPR042557">
    <property type="entry name" value="SCO4226"/>
</dbReference>
<protein>
    <recommendedName>
        <fullName evidence="3">DUF4242 domain-containing protein</fullName>
    </recommendedName>
</protein>
<reference evidence="1 2" key="1">
    <citation type="submission" date="2019-08" db="EMBL/GenBank/DDBJ databases">
        <title>Hyperibacter terrae gen. nov., sp. nov. and Hyperibacter viscosus sp. nov., two new members in the family Rhodospirillaceae isolated from the rhizosphere of Hypericum perforatum.</title>
        <authorList>
            <person name="Noviana Z."/>
        </authorList>
    </citation>
    <scope>NUCLEOTIDE SEQUENCE [LARGE SCALE GENOMIC DNA]</scope>
    <source>
        <strain evidence="1 2">R5913</strain>
    </source>
</reference>
<gene>
    <name evidence="1" type="ORF">FRZ44_40060</name>
</gene>
<dbReference type="EMBL" id="CP042906">
    <property type="protein sequence ID" value="QEX18696.1"/>
    <property type="molecule type" value="Genomic_DNA"/>
</dbReference>
<dbReference type="InterPro" id="IPR025336">
    <property type="entry name" value="SCO4226-like"/>
</dbReference>
<sequence length="90" mass="10126">MPRYLIERNFPNGLGLAPNQQGCDAVTTVVANNAQQGVTWIHSYVTTDKKKTFCIYDGPTPEAIRKVAERNGLPVDRITEVRVLDPYFNM</sequence>
<evidence type="ECO:0008006" key="3">
    <source>
        <dbReference type="Google" id="ProtNLM"/>
    </source>
</evidence>